<dbReference type="Proteomes" id="UP001164693">
    <property type="component" value="Chromosome"/>
</dbReference>
<feature type="transmembrane region" description="Helical" evidence="5">
    <location>
        <begin position="63"/>
        <end position="85"/>
    </location>
</feature>
<dbReference type="InterPro" id="IPR005372">
    <property type="entry name" value="UPF0182"/>
</dbReference>
<protein>
    <recommendedName>
        <fullName evidence="5">UPF0182 protein M6B22_16880</fullName>
    </recommendedName>
</protein>
<proteinExistence type="inferred from homology"/>
<keyword evidence="3 5" id="KW-1133">Transmembrane helix</keyword>
<gene>
    <name evidence="7" type="ORF">M6B22_16880</name>
</gene>
<evidence type="ECO:0000256" key="2">
    <source>
        <dbReference type="ARBA" id="ARBA00022692"/>
    </source>
</evidence>
<evidence type="ECO:0000256" key="1">
    <source>
        <dbReference type="ARBA" id="ARBA00022475"/>
    </source>
</evidence>
<evidence type="ECO:0000256" key="4">
    <source>
        <dbReference type="ARBA" id="ARBA00023136"/>
    </source>
</evidence>
<evidence type="ECO:0000313" key="7">
    <source>
        <dbReference type="EMBL" id="WAX59318.1"/>
    </source>
</evidence>
<keyword evidence="8" id="KW-1185">Reference proteome</keyword>
<dbReference type="EMBL" id="CP097463">
    <property type="protein sequence ID" value="WAX59318.1"/>
    <property type="molecule type" value="Genomic_DNA"/>
</dbReference>
<reference evidence="7" key="1">
    <citation type="submission" date="2022-05" db="EMBL/GenBank/DDBJ databases">
        <title>Jatrophihabitans sp. SB3-54 whole genome sequence.</title>
        <authorList>
            <person name="Suh M.K."/>
            <person name="Eom M.K."/>
            <person name="Kim J.S."/>
            <person name="Kim H.S."/>
            <person name="Do H.E."/>
            <person name="Shin Y.K."/>
            <person name="Lee J.-S."/>
        </authorList>
    </citation>
    <scope>NUCLEOTIDE SEQUENCE</scope>
    <source>
        <strain evidence="7">SB3-54</strain>
    </source>
</reference>
<evidence type="ECO:0000313" key="8">
    <source>
        <dbReference type="Proteomes" id="UP001164693"/>
    </source>
</evidence>
<dbReference type="Pfam" id="PF03699">
    <property type="entry name" value="UPF0182"/>
    <property type="match status" value="1"/>
</dbReference>
<dbReference type="NCBIfam" id="NF000825">
    <property type="entry name" value="PRK00068.1"/>
    <property type="match status" value="1"/>
</dbReference>
<name>A0ABY7K393_9ACTN</name>
<organism evidence="7 8">
    <name type="scientific">Jatrophihabitans cynanchi</name>
    <dbReference type="NCBI Taxonomy" id="2944128"/>
    <lineage>
        <taxon>Bacteria</taxon>
        <taxon>Bacillati</taxon>
        <taxon>Actinomycetota</taxon>
        <taxon>Actinomycetes</taxon>
        <taxon>Jatrophihabitantales</taxon>
        <taxon>Jatrophihabitantaceae</taxon>
        <taxon>Jatrophihabitans</taxon>
    </lineage>
</organism>
<accession>A0ABY7K393</accession>
<dbReference type="HAMAP" id="MF_01600">
    <property type="entry name" value="UPF0182"/>
    <property type="match status" value="1"/>
</dbReference>
<sequence>MRPPMPSMNLSRRSKIALSVVGVLIVLLIVLVKLTGVFVNWLWFGQLGYRNVYSSVLWTRITLFLVFGLLMALIIGGNMVVAYLLRPPFRPMSAEQQNLEHYRVMLEPRRKLILGFVMAIAFLAAGMSAQGDWQTWQLWLHGGKFGVKDPQFGRDISFFTWDYPTYRLMLGFGFTAIIFALLLSIVMHYLSGAIRLQTPGPKVTPAARRHLTVLVFVFMALKAVAYWLDRYGLVFSDRSKFTGASYTDVHSVLPARTILFWIAVILALAVLASLWLRSALLPGIGFIVLMVLSVLISGIYPAIVQQVSVKPNASSKEVPYILRNIEATRNAYGIVTDKNVKYVPYTAATNPPVSALTTKSPTIDNVRILDPNVISPTFARFQQDGNVYGFPGKLDVDRYTVNGVTHDYIVAVRELDKANLTGNQTNWINQHTNYTHGYGFVAAEADKDVTNTGNVSDSFAAGGIPPTGALDLKVPQVYFGELLPDYSIVGANGAPQEYDGNGTKKIRYEGSGGVSLSNVFTRLAFAVKYKQGNFLLNDAASASGAKIIFDRDPRQMVKKIAPFLTVDSDPYPIVDQDTGHIVWMVDGYTTLNNYPYAERQSLSSLTNDSLSETDKTASQPNDSINYIRNSVKATVDAYTGKVTLYQWGSDDPLLDAWMKVFPGLVKANDAMPQGIREHVRYPEDLFEVQRATLAMYHVDDAVTFYNVADKWTVPDDPTASTAAQQPPYYVLAAPPDGKSNTAEFQLTSPMNVNNSTYLASFVSVNSDPSDYGAITVLQLPHGSSAVQGPEQVFNKLSSNGTITKDLSLFNTAGGNSSVIHGNLLTLPIGNSFLYIEPLYTQGTGGGKGVYPQLQRIIAVYGDNVGYGETLADALSDFLPGNCTGHTLANVTCGASEQSPPSSGGGATTPPNSSTPTPTGSSTSPPPAGQQALLTQLNTAYDDLVAATKTGDFAKIGAAQQKLNGLVKQYLSQYGSLPGASSTPSPSPSK</sequence>
<feature type="transmembrane region" description="Helical" evidence="5">
    <location>
        <begin position="258"/>
        <end position="276"/>
    </location>
</feature>
<keyword evidence="4 5" id="KW-0472">Membrane</keyword>
<evidence type="ECO:0000256" key="5">
    <source>
        <dbReference type="HAMAP-Rule" id="MF_01600"/>
    </source>
</evidence>
<comment type="similarity">
    <text evidence="5">Belongs to the UPF0182 family.</text>
</comment>
<feature type="transmembrane region" description="Helical" evidence="5">
    <location>
        <begin position="168"/>
        <end position="190"/>
    </location>
</feature>
<evidence type="ECO:0000256" key="3">
    <source>
        <dbReference type="ARBA" id="ARBA00022989"/>
    </source>
</evidence>
<feature type="transmembrane region" description="Helical" evidence="5">
    <location>
        <begin position="211"/>
        <end position="228"/>
    </location>
</feature>
<comment type="subcellular location">
    <subcellularLocation>
        <location evidence="5">Cell membrane</location>
        <topology evidence="5">Multi-pass membrane protein</topology>
    </subcellularLocation>
</comment>
<feature type="compositionally biased region" description="Low complexity" evidence="6">
    <location>
        <begin position="907"/>
        <end position="922"/>
    </location>
</feature>
<dbReference type="RefSeq" id="WP_269445839.1">
    <property type="nucleotide sequence ID" value="NZ_CP097463.1"/>
</dbReference>
<keyword evidence="1 5" id="KW-1003">Cell membrane</keyword>
<feature type="transmembrane region" description="Helical" evidence="5">
    <location>
        <begin position="20"/>
        <end position="43"/>
    </location>
</feature>
<feature type="region of interest" description="Disordered" evidence="6">
    <location>
        <begin position="893"/>
        <end position="929"/>
    </location>
</feature>
<feature type="transmembrane region" description="Helical" evidence="5">
    <location>
        <begin position="112"/>
        <end position="129"/>
    </location>
</feature>
<dbReference type="PANTHER" id="PTHR39344">
    <property type="entry name" value="UPF0182 PROTEIN SLL1060"/>
    <property type="match status" value="1"/>
</dbReference>
<dbReference type="PANTHER" id="PTHR39344:SF1">
    <property type="entry name" value="UPF0182 PROTEIN SLL1060"/>
    <property type="match status" value="1"/>
</dbReference>
<keyword evidence="2 5" id="KW-0812">Transmembrane</keyword>
<feature type="transmembrane region" description="Helical" evidence="5">
    <location>
        <begin position="283"/>
        <end position="303"/>
    </location>
</feature>
<evidence type="ECO:0000256" key="6">
    <source>
        <dbReference type="SAM" id="MobiDB-lite"/>
    </source>
</evidence>